<reference evidence="1" key="1">
    <citation type="submission" date="2021-06" db="EMBL/GenBank/DDBJ databases">
        <authorList>
            <person name="Kallberg Y."/>
            <person name="Tangrot J."/>
            <person name="Rosling A."/>
        </authorList>
    </citation>
    <scope>NUCLEOTIDE SEQUENCE</scope>
    <source>
        <strain evidence="1">MA453B</strain>
    </source>
</reference>
<feature type="non-terminal residue" evidence="1">
    <location>
        <position position="1"/>
    </location>
</feature>
<accession>A0A9N9P9M1</accession>
<dbReference type="AlphaFoldDB" id="A0A9N9P9M1"/>
<keyword evidence="2" id="KW-1185">Reference proteome</keyword>
<sequence>PENILRPDAIALQRYREIQVNKLPEEQIIIEEEEEFNQQDVLECPICHISLHQDQRLNLERARRRIEERQRDMDNIPQIREDIEVIDNVQQIVVGKQPPPLQQQNEDRNMDPQDFTRCSICNTPLREAINGNPKVVRLCNNNRRYMAHMYCAIRWYDRDAVDTQRQNCRLNIERREKEHIELARDLHNIPQLDRDREVIDNQLDAQQINLDDNQN</sequence>
<evidence type="ECO:0000313" key="2">
    <source>
        <dbReference type="Proteomes" id="UP000789405"/>
    </source>
</evidence>
<dbReference type="EMBL" id="CAJVPY010057136">
    <property type="protein sequence ID" value="CAG8818868.1"/>
    <property type="molecule type" value="Genomic_DNA"/>
</dbReference>
<gene>
    <name evidence="1" type="ORF">DERYTH_LOCUS26692</name>
</gene>
<comment type="caution">
    <text evidence="1">The sequence shown here is derived from an EMBL/GenBank/DDBJ whole genome shotgun (WGS) entry which is preliminary data.</text>
</comment>
<proteinExistence type="predicted"/>
<dbReference type="Proteomes" id="UP000789405">
    <property type="component" value="Unassembled WGS sequence"/>
</dbReference>
<protein>
    <submittedName>
        <fullName evidence="1">10847_t:CDS:1</fullName>
    </submittedName>
</protein>
<organism evidence="1 2">
    <name type="scientific">Dentiscutata erythropus</name>
    <dbReference type="NCBI Taxonomy" id="1348616"/>
    <lineage>
        <taxon>Eukaryota</taxon>
        <taxon>Fungi</taxon>
        <taxon>Fungi incertae sedis</taxon>
        <taxon>Mucoromycota</taxon>
        <taxon>Glomeromycotina</taxon>
        <taxon>Glomeromycetes</taxon>
        <taxon>Diversisporales</taxon>
        <taxon>Gigasporaceae</taxon>
        <taxon>Dentiscutata</taxon>
    </lineage>
</organism>
<evidence type="ECO:0000313" key="1">
    <source>
        <dbReference type="EMBL" id="CAG8818868.1"/>
    </source>
</evidence>
<name>A0A9N9P9M1_9GLOM</name>
<feature type="non-terminal residue" evidence="1">
    <location>
        <position position="215"/>
    </location>
</feature>